<feature type="active site" description="Proton donor/acceptor" evidence="9">
    <location>
        <position position="188"/>
    </location>
</feature>
<comment type="similarity">
    <text evidence="9 10">Belongs to the peptidase M15D family.</text>
</comment>
<evidence type="ECO:0000256" key="2">
    <source>
        <dbReference type="ARBA" id="ARBA00022670"/>
    </source>
</evidence>
<evidence type="ECO:0000313" key="11">
    <source>
        <dbReference type="EMBL" id="TCS35199.1"/>
    </source>
</evidence>
<dbReference type="InterPro" id="IPR000755">
    <property type="entry name" value="A_A_dipeptidase"/>
</dbReference>
<dbReference type="GO" id="GO:0008237">
    <property type="term" value="F:metallopeptidase activity"/>
    <property type="evidence" value="ECO:0007669"/>
    <property type="project" value="UniProtKB-KW"/>
</dbReference>
<evidence type="ECO:0000256" key="4">
    <source>
        <dbReference type="ARBA" id="ARBA00022801"/>
    </source>
</evidence>
<protein>
    <recommendedName>
        <fullName evidence="9 10">D-alanyl-D-alanine dipeptidase</fullName>
        <shortName evidence="9 10">D-Ala-D-Ala dipeptidase</shortName>
        <ecNumber evidence="9 10">3.4.13.22</ecNumber>
    </recommendedName>
</protein>
<comment type="catalytic activity">
    <reaction evidence="1 9 10">
        <text>D-alanyl-D-alanine + H2O = 2 D-alanine</text>
        <dbReference type="Rhea" id="RHEA:20661"/>
        <dbReference type="ChEBI" id="CHEBI:15377"/>
        <dbReference type="ChEBI" id="CHEBI:57416"/>
        <dbReference type="ChEBI" id="CHEBI:57822"/>
        <dbReference type="EC" id="3.4.13.22"/>
    </reaction>
</comment>
<dbReference type="RefSeq" id="WP_132704255.1">
    <property type="nucleotide sequence ID" value="NZ_SLZR01000036.1"/>
</dbReference>
<keyword evidence="8 10" id="KW-0961">Cell wall biogenesis/degradation</keyword>
<dbReference type="GO" id="GO:0071555">
    <property type="term" value="P:cell wall organization"/>
    <property type="evidence" value="ECO:0007669"/>
    <property type="project" value="UniProtKB-KW"/>
</dbReference>
<dbReference type="Proteomes" id="UP000295793">
    <property type="component" value="Unassembled WGS sequence"/>
</dbReference>
<keyword evidence="4 9" id="KW-0378">Hydrolase</keyword>
<dbReference type="PIRSF" id="PIRSF026671">
    <property type="entry name" value="AA_dipeptidase"/>
    <property type="match status" value="1"/>
</dbReference>
<dbReference type="AlphaFoldDB" id="A0A4R3HTQ4"/>
<comment type="function">
    <text evidence="9 10">Catalyzes hydrolysis of the D-alanyl-D-alanine dipeptide.</text>
</comment>
<accession>A0A4R3HTQ4</accession>
<evidence type="ECO:0000256" key="10">
    <source>
        <dbReference type="PIRNR" id="PIRNR026671"/>
    </source>
</evidence>
<evidence type="ECO:0000256" key="8">
    <source>
        <dbReference type="ARBA" id="ARBA00023316"/>
    </source>
</evidence>
<dbReference type="PANTHER" id="PTHR43126">
    <property type="entry name" value="D-ALANYL-D-ALANINE DIPEPTIDASE"/>
    <property type="match status" value="1"/>
</dbReference>
<evidence type="ECO:0000256" key="9">
    <source>
        <dbReference type="HAMAP-Rule" id="MF_01924"/>
    </source>
</evidence>
<feature type="binding site" evidence="9">
    <location>
        <position position="191"/>
    </location>
    <ligand>
        <name>Zn(2+)</name>
        <dbReference type="ChEBI" id="CHEBI:29105"/>
        <note>catalytic</note>
    </ligand>
</feature>
<comment type="cofactor">
    <cofactor evidence="9">
        <name>Zn(2+)</name>
        <dbReference type="ChEBI" id="CHEBI:29105"/>
    </cofactor>
    <text evidence="9">Binds 1 zinc ion per subunit.</text>
</comment>
<dbReference type="EMBL" id="SLZR01000036">
    <property type="protein sequence ID" value="TCS35199.1"/>
    <property type="molecule type" value="Genomic_DNA"/>
</dbReference>
<organism evidence="11 12">
    <name type="scientific">Reinekea marinisedimentorum</name>
    <dbReference type="NCBI Taxonomy" id="230495"/>
    <lineage>
        <taxon>Bacteria</taxon>
        <taxon>Pseudomonadati</taxon>
        <taxon>Pseudomonadota</taxon>
        <taxon>Gammaproteobacteria</taxon>
        <taxon>Oceanospirillales</taxon>
        <taxon>Saccharospirillaceae</taxon>
        <taxon>Reinekea</taxon>
    </lineage>
</organism>
<dbReference type="HAMAP" id="MF_01924">
    <property type="entry name" value="A_A_dipeptidase"/>
    <property type="match status" value="1"/>
</dbReference>
<dbReference type="SUPFAM" id="SSF55166">
    <property type="entry name" value="Hedgehog/DD-peptidase"/>
    <property type="match status" value="1"/>
</dbReference>
<comment type="caution">
    <text evidence="11">The sequence shown here is derived from an EMBL/GenBank/DDBJ whole genome shotgun (WGS) entry which is preliminary data.</text>
</comment>
<keyword evidence="12" id="KW-1185">Reference proteome</keyword>
<keyword evidence="3 9" id="KW-0479">Metal-binding</keyword>
<dbReference type="GO" id="GO:0008270">
    <property type="term" value="F:zinc ion binding"/>
    <property type="evidence" value="ECO:0007669"/>
    <property type="project" value="UniProtKB-UniRule"/>
</dbReference>
<evidence type="ECO:0000256" key="5">
    <source>
        <dbReference type="ARBA" id="ARBA00022833"/>
    </source>
</evidence>
<dbReference type="GO" id="GO:0006508">
    <property type="term" value="P:proteolysis"/>
    <property type="evidence" value="ECO:0007669"/>
    <property type="project" value="UniProtKB-KW"/>
</dbReference>
<name>A0A4R3HTQ4_9GAMM</name>
<feature type="binding site" evidence="9">
    <location>
        <position position="120"/>
    </location>
    <ligand>
        <name>Zn(2+)</name>
        <dbReference type="ChEBI" id="CHEBI:29105"/>
        <note>catalytic</note>
    </ligand>
</feature>
<proteinExistence type="inferred from homology"/>
<evidence type="ECO:0000313" key="12">
    <source>
        <dbReference type="Proteomes" id="UP000295793"/>
    </source>
</evidence>
<dbReference type="PANTHER" id="PTHR43126:SF2">
    <property type="entry name" value="D-ALANYL-D-ALANINE DIPEPTIDASE"/>
    <property type="match status" value="1"/>
</dbReference>
<evidence type="ECO:0000256" key="1">
    <source>
        <dbReference type="ARBA" id="ARBA00001362"/>
    </source>
</evidence>
<dbReference type="OrthoDB" id="9801430at2"/>
<dbReference type="Gene3D" id="3.30.1380.10">
    <property type="match status" value="1"/>
</dbReference>
<gene>
    <name evidence="9" type="primary">ddpX</name>
    <name evidence="11" type="ORF">BCF53_1364</name>
</gene>
<keyword evidence="2 9" id="KW-0645">Protease</keyword>
<evidence type="ECO:0000256" key="6">
    <source>
        <dbReference type="ARBA" id="ARBA00022997"/>
    </source>
</evidence>
<evidence type="ECO:0000256" key="7">
    <source>
        <dbReference type="ARBA" id="ARBA00023049"/>
    </source>
</evidence>
<dbReference type="Pfam" id="PF01427">
    <property type="entry name" value="Peptidase_M15"/>
    <property type="match status" value="1"/>
</dbReference>
<dbReference type="CDD" id="cd14843">
    <property type="entry name" value="D-Ala-D-Ala_dipeptidase_like"/>
    <property type="match status" value="1"/>
</dbReference>
<dbReference type="InterPro" id="IPR009045">
    <property type="entry name" value="Zn_M74/Hedgehog-like"/>
</dbReference>
<dbReference type="GO" id="GO:0160237">
    <property type="term" value="F:D-Ala-D-Ala dipeptidase activity"/>
    <property type="evidence" value="ECO:0007669"/>
    <property type="project" value="UniProtKB-EC"/>
</dbReference>
<feature type="binding site" evidence="9">
    <location>
        <position position="127"/>
    </location>
    <ligand>
        <name>Zn(2+)</name>
        <dbReference type="ChEBI" id="CHEBI:29105"/>
        <note>catalytic</note>
    </ligand>
</feature>
<sequence length="216" mass="24347">MNLLDDRVLSIEVIETGQDLISIPDKHEKLVLDHDVELGYENEFVARKGVVSRLIQAANRLPFGTCLSIKETYRPKEFQELIFNRRASRLSKLSEHSGKSELDIHRLTSQFIAPPEVAGHPTGGAVDVALITSDGNELDLGCNYDEDEQASNGRCFSFSTDISREAQKNRQVLFNCMRMAGFVNYPFEWWHWSYGDKYWAAVTGASNAIYGAIGRN</sequence>
<evidence type="ECO:0000256" key="3">
    <source>
        <dbReference type="ARBA" id="ARBA00022723"/>
    </source>
</evidence>
<feature type="site" description="Transition state stabilizer" evidence="9">
    <location>
        <position position="74"/>
    </location>
</feature>
<reference evidence="11 12" key="1">
    <citation type="submission" date="2019-03" db="EMBL/GenBank/DDBJ databases">
        <title>Genomic Encyclopedia of Archaeal and Bacterial Type Strains, Phase II (KMG-II): from individual species to whole genera.</title>
        <authorList>
            <person name="Goeker M."/>
        </authorList>
    </citation>
    <scope>NUCLEOTIDE SEQUENCE [LARGE SCALE GENOMIC DNA]</scope>
    <source>
        <strain evidence="11 12">DSM 15388</strain>
    </source>
</reference>
<dbReference type="EC" id="3.4.13.22" evidence="9 10"/>
<keyword evidence="6 9" id="KW-0224">Dipeptidase</keyword>
<keyword evidence="5 9" id="KW-0862">Zinc</keyword>
<keyword evidence="7 9" id="KW-0482">Metalloprotease</keyword>